<dbReference type="Proteomes" id="UP000494165">
    <property type="component" value="Unassembled WGS sequence"/>
</dbReference>
<dbReference type="InterPro" id="IPR011344">
    <property type="entry name" value="ssDNA-bd"/>
</dbReference>
<accession>A0A8S1CJ95</accession>
<dbReference type="HAMAP" id="MF_00984">
    <property type="entry name" value="SSB"/>
    <property type="match status" value="1"/>
</dbReference>
<dbReference type="GO" id="GO:0003697">
    <property type="term" value="F:single-stranded DNA binding"/>
    <property type="evidence" value="ECO:0007669"/>
    <property type="project" value="InterPro"/>
</dbReference>
<protein>
    <recommendedName>
        <fullName evidence="5">Single-stranded DNA-binding protein</fullName>
    </recommendedName>
</protein>
<dbReference type="AlphaFoldDB" id="A0A8S1CJ95"/>
<sequence length="152" mass="16993">MFGLTQMARARSSLLKQIIQPARLASNAANTKEAPAKYEKTVNTVTLMGRVGADPQKRGNEQHPVVIFSLATHLNYKYESGEQQQKTEWHRICCFRPGLRDLVYQYVQKGQRVYVTGRLTYGEITDAEGVQRATTAIIADDVIFMSGTPKSA</sequence>
<dbReference type="EMBL" id="CADEPI010000041">
    <property type="protein sequence ID" value="CAB3368907.1"/>
    <property type="molecule type" value="Genomic_DNA"/>
</dbReference>
<dbReference type="CDD" id="cd04496">
    <property type="entry name" value="SSB_OBF"/>
    <property type="match status" value="1"/>
</dbReference>
<dbReference type="FunFam" id="2.40.50.140:FF:000269">
    <property type="entry name" value="Single-stranded DNA-binding protein"/>
    <property type="match status" value="1"/>
</dbReference>
<dbReference type="SUPFAM" id="SSF50249">
    <property type="entry name" value="Nucleic acid-binding proteins"/>
    <property type="match status" value="1"/>
</dbReference>
<comment type="caution">
    <text evidence="3">The sequence shown here is derived from an EMBL/GenBank/DDBJ whole genome shotgun (WGS) entry which is preliminary data.</text>
</comment>
<dbReference type="OrthoDB" id="1078367at2759"/>
<dbReference type="PANTHER" id="PTHR10302:SF0">
    <property type="entry name" value="SINGLE-STRANDED DNA-BINDING PROTEIN, MITOCHONDRIAL"/>
    <property type="match status" value="1"/>
</dbReference>
<name>A0A8S1CJ95_9INSE</name>
<dbReference type="PANTHER" id="PTHR10302">
    <property type="entry name" value="SINGLE-STRANDED DNA-BINDING PROTEIN"/>
    <property type="match status" value="1"/>
</dbReference>
<dbReference type="InterPro" id="IPR000424">
    <property type="entry name" value="Primosome_PriB/ssb"/>
</dbReference>
<evidence type="ECO:0008006" key="5">
    <source>
        <dbReference type="Google" id="ProtNLM"/>
    </source>
</evidence>
<keyword evidence="1 2" id="KW-0238">DNA-binding</keyword>
<organism evidence="3 4">
    <name type="scientific">Cloeon dipterum</name>
    <dbReference type="NCBI Taxonomy" id="197152"/>
    <lineage>
        <taxon>Eukaryota</taxon>
        <taxon>Metazoa</taxon>
        <taxon>Ecdysozoa</taxon>
        <taxon>Arthropoda</taxon>
        <taxon>Hexapoda</taxon>
        <taxon>Insecta</taxon>
        <taxon>Pterygota</taxon>
        <taxon>Palaeoptera</taxon>
        <taxon>Ephemeroptera</taxon>
        <taxon>Pisciforma</taxon>
        <taxon>Baetidae</taxon>
        <taxon>Cloeon</taxon>
    </lineage>
</organism>
<dbReference type="GO" id="GO:0042645">
    <property type="term" value="C:mitochondrial nucleoid"/>
    <property type="evidence" value="ECO:0007669"/>
    <property type="project" value="TreeGrafter"/>
</dbReference>
<dbReference type="GO" id="GO:0006264">
    <property type="term" value="P:mitochondrial DNA replication"/>
    <property type="evidence" value="ECO:0007669"/>
    <property type="project" value="TreeGrafter"/>
</dbReference>
<dbReference type="Gene3D" id="2.40.50.140">
    <property type="entry name" value="Nucleic acid-binding proteins"/>
    <property type="match status" value="1"/>
</dbReference>
<dbReference type="InterPro" id="IPR012340">
    <property type="entry name" value="NA-bd_OB-fold"/>
</dbReference>
<dbReference type="NCBIfam" id="TIGR00621">
    <property type="entry name" value="ssb"/>
    <property type="match status" value="1"/>
</dbReference>
<dbReference type="PROSITE" id="PS50935">
    <property type="entry name" value="SSB"/>
    <property type="match status" value="1"/>
</dbReference>
<evidence type="ECO:0000256" key="1">
    <source>
        <dbReference type="ARBA" id="ARBA00023125"/>
    </source>
</evidence>
<evidence type="ECO:0000313" key="3">
    <source>
        <dbReference type="EMBL" id="CAB3368907.1"/>
    </source>
</evidence>
<reference evidence="3 4" key="1">
    <citation type="submission" date="2020-04" db="EMBL/GenBank/DDBJ databases">
        <authorList>
            <person name="Alioto T."/>
            <person name="Alioto T."/>
            <person name="Gomez Garrido J."/>
        </authorList>
    </citation>
    <scope>NUCLEOTIDE SEQUENCE [LARGE SCALE GENOMIC DNA]</scope>
</reference>
<gene>
    <name evidence="3" type="ORF">CLODIP_2_CD10992</name>
</gene>
<evidence type="ECO:0000256" key="2">
    <source>
        <dbReference type="PROSITE-ProRule" id="PRU00252"/>
    </source>
</evidence>
<proteinExistence type="inferred from homology"/>
<dbReference type="Pfam" id="PF00436">
    <property type="entry name" value="SSB"/>
    <property type="match status" value="1"/>
</dbReference>
<keyword evidence="4" id="KW-1185">Reference proteome</keyword>
<evidence type="ECO:0000313" key="4">
    <source>
        <dbReference type="Proteomes" id="UP000494165"/>
    </source>
</evidence>